<evidence type="ECO:0000256" key="5">
    <source>
        <dbReference type="SAM" id="MobiDB-lite"/>
    </source>
</evidence>
<protein>
    <submittedName>
        <fullName evidence="7">FAD-dependent oxidoreductase</fullName>
    </submittedName>
</protein>
<feature type="region of interest" description="Disordered" evidence="5">
    <location>
        <begin position="439"/>
        <end position="459"/>
    </location>
</feature>
<comment type="cofactor">
    <cofactor evidence="1">
        <name>FAD</name>
        <dbReference type="ChEBI" id="CHEBI:57692"/>
    </cofactor>
</comment>
<keyword evidence="8" id="KW-1185">Reference proteome</keyword>
<feature type="region of interest" description="Disordered" evidence="5">
    <location>
        <begin position="1"/>
        <end position="20"/>
    </location>
</feature>
<dbReference type="Gene3D" id="3.50.50.60">
    <property type="entry name" value="FAD/NAD(P)-binding domain"/>
    <property type="match status" value="1"/>
</dbReference>
<dbReference type="Gene3D" id="3.90.700.10">
    <property type="entry name" value="Succinate dehydrogenase/fumarate reductase flavoprotein, catalytic domain"/>
    <property type="match status" value="1"/>
</dbReference>
<feature type="compositionally biased region" description="Polar residues" evidence="5">
    <location>
        <begin position="1"/>
        <end position="11"/>
    </location>
</feature>
<accession>A0A964T272</accession>
<organism evidence="7 8">
    <name type="scientific">Propylenella binzhouense</name>
    <dbReference type="NCBI Taxonomy" id="2555902"/>
    <lineage>
        <taxon>Bacteria</taxon>
        <taxon>Pseudomonadati</taxon>
        <taxon>Pseudomonadota</taxon>
        <taxon>Alphaproteobacteria</taxon>
        <taxon>Hyphomicrobiales</taxon>
        <taxon>Propylenellaceae</taxon>
        <taxon>Propylenella</taxon>
    </lineage>
</organism>
<keyword evidence="3" id="KW-0274">FAD</keyword>
<evidence type="ECO:0000313" key="8">
    <source>
        <dbReference type="Proteomes" id="UP000773614"/>
    </source>
</evidence>
<gene>
    <name evidence="7" type="ORF">E4O86_02505</name>
</gene>
<dbReference type="AlphaFoldDB" id="A0A964T272"/>
<name>A0A964T272_9HYPH</name>
<evidence type="ECO:0000256" key="3">
    <source>
        <dbReference type="ARBA" id="ARBA00022827"/>
    </source>
</evidence>
<dbReference type="NCBIfam" id="NF006130">
    <property type="entry name" value="PRK08274.1"/>
    <property type="match status" value="1"/>
</dbReference>
<dbReference type="SUPFAM" id="SSF56425">
    <property type="entry name" value="Succinate dehydrogenase/fumarate reductase flavoprotein, catalytic domain"/>
    <property type="match status" value="1"/>
</dbReference>
<dbReference type="PANTHER" id="PTHR43400">
    <property type="entry name" value="FUMARATE REDUCTASE"/>
    <property type="match status" value="1"/>
</dbReference>
<keyword evidence="2" id="KW-0285">Flavoprotein</keyword>
<evidence type="ECO:0000259" key="6">
    <source>
        <dbReference type="Pfam" id="PF00890"/>
    </source>
</evidence>
<proteinExistence type="predicted"/>
<dbReference type="InterPro" id="IPR027477">
    <property type="entry name" value="Succ_DH/fumarate_Rdtase_cat_sf"/>
</dbReference>
<dbReference type="InterPro" id="IPR050315">
    <property type="entry name" value="FAD-oxidoreductase_2"/>
</dbReference>
<sequence>MLMAIITTSRLPSPGSGADTETIERALPAACRAAPAEGRDRDPGSRGAKSVRIKEHCDVVVVGGGSAALETAVAARQAGAERVVMVEKAPESESGGNARFSSTGFRFVYSGPDEIRDLVGDMDDETYARIVVPPYTVDDFMADLNRVTEGLIDQNLAMAIAGDSNEAIHWTRELGIRWKLHMNVVVDNKIHFEPGVVIHPVGGGLGQLKIWREIATGMGVEIRYDSPVSALLGDRHRVEGVSVSTADQIYDLYADAVILCAGGFQANQEMRARYLAGNPDMMKVRGTRHDTGEVLRMALDLGARSAGHWKGAHLAPLDGASPRFEVPVGKDGMGSWTKRYSYPLGITVNKFGQRFYDEGEAHFSYTYAKSGRFILEQAGGVAYQIFDGTTIPHIYRHDSEHLELKFEADTLRELARKIGVNADVLEATVAEFNQAVSDDRPFDPTKRDGRHTVGIDPPKTNWASRIEKPPFRAYPVTGGIAFTFGGLEITADGQVVAITGHPIPGLYAVGDITGIFFHNYPSCSGQTRNAVFARRTTRHAVASRSNEARVA</sequence>
<dbReference type="PANTHER" id="PTHR43400:SF7">
    <property type="entry name" value="FAD-DEPENDENT OXIDOREDUCTASE 2 FAD BINDING DOMAIN-CONTAINING PROTEIN"/>
    <property type="match status" value="1"/>
</dbReference>
<reference evidence="7" key="1">
    <citation type="submission" date="2019-03" db="EMBL/GenBank/DDBJ databases">
        <title>Afifella sp. nov., isolated from activated sludge.</title>
        <authorList>
            <person name="Li Q."/>
            <person name="Liu Y."/>
        </authorList>
    </citation>
    <scope>NUCLEOTIDE SEQUENCE</scope>
    <source>
        <strain evidence="7">L72</strain>
    </source>
</reference>
<dbReference type="Pfam" id="PF00890">
    <property type="entry name" value="FAD_binding_2"/>
    <property type="match status" value="1"/>
</dbReference>
<evidence type="ECO:0000256" key="4">
    <source>
        <dbReference type="ARBA" id="ARBA00023002"/>
    </source>
</evidence>
<dbReference type="InterPro" id="IPR036188">
    <property type="entry name" value="FAD/NAD-bd_sf"/>
</dbReference>
<comment type="caution">
    <text evidence="7">The sequence shown here is derived from an EMBL/GenBank/DDBJ whole genome shotgun (WGS) entry which is preliminary data.</text>
</comment>
<dbReference type="Proteomes" id="UP000773614">
    <property type="component" value="Unassembled WGS sequence"/>
</dbReference>
<feature type="domain" description="FAD-dependent oxidoreductase 2 FAD-binding" evidence="6">
    <location>
        <begin position="58"/>
        <end position="524"/>
    </location>
</feature>
<dbReference type="InterPro" id="IPR003953">
    <property type="entry name" value="FAD-dep_OxRdtase_2_FAD-bd"/>
</dbReference>
<evidence type="ECO:0000313" key="7">
    <source>
        <dbReference type="EMBL" id="MYZ46592.1"/>
    </source>
</evidence>
<dbReference type="SUPFAM" id="SSF51905">
    <property type="entry name" value="FAD/NAD(P)-binding domain"/>
    <property type="match status" value="1"/>
</dbReference>
<evidence type="ECO:0000256" key="1">
    <source>
        <dbReference type="ARBA" id="ARBA00001974"/>
    </source>
</evidence>
<feature type="compositionally biased region" description="Basic and acidic residues" evidence="5">
    <location>
        <begin position="439"/>
        <end position="453"/>
    </location>
</feature>
<keyword evidence="4" id="KW-0560">Oxidoreductase</keyword>
<dbReference type="EMBL" id="SPKJ01000004">
    <property type="protein sequence ID" value="MYZ46592.1"/>
    <property type="molecule type" value="Genomic_DNA"/>
</dbReference>
<dbReference type="GO" id="GO:0016491">
    <property type="term" value="F:oxidoreductase activity"/>
    <property type="evidence" value="ECO:0007669"/>
    <property type="project" value="UniProtKB-KW"/>
</dbReference>
<evidence type="ECO:0000256" key="2">
    <source>
        <dbReference type="ARBA" id="ARBA00022630"/>
    </source>
</evidence>